<dbReference type="CDD" id="cd11448">
    <property type="entry name" value="bHLH_AtFAMA_like"/>
    <property type="match status" value="1"/>
</dbReference>
<dbReference type="InterPro" id="IPR011598">
    <property type="entry name" value="bHLH_dom"/>
</dbReference>
<feature type="compositionally biased region" description="Basic residues" evidence="6">
    <location>
        <begin position="116"/>
        <end position="126"/>
    </location>
</feature>
<dbReference type="GO" id="GO:0005634">
    <property type="term" value="C:nucleus"/>
    <property type="evidence" value="ECO:0007669"/>
    <property type="project" value="UniProtKB-SubCell"/>
</dbReference>
<dbReference type="Proteomes" id="UP001372338">
    <property type="component" value="Unassembled WGS sequence"/>
</dbReference>
<dbReference type="GO" id="GO:0010052">
    <property type="term" value="P:guard cell differentiation"/>
    <property type="evidence" value="ECO:0007669"/>
    <property type="project" value="InterPro"/>
</dbReference>
<dbReference type="InterPro" id="IPR036638">
    <property type="entry name" value="HLH_DNA-bd_sf"/>
</dbReference>
<dbReference type="SUPFAM" id="SSF47459">
    <property type="entry name" value="HLH, helix-loop-helix DNA-binding domain"/>
    <property type="match status" value="1"/>
</dbReference>
<dbReference type="FunFam" id="4.10.280.10:FF:000050">
    <property type="entry name" value="Basic helix-loop-helix transcription factor"/>
    <property type="match status" value="1"/>
</dbReference>
<evidence type="ECO:0000256" key="1">
    <source>
        <dbReference type="ARBA" id="ARBA00004123"/>
    </source>
</evidence>
<gene>
    <name evidence="8" type="ORF">RIF29_16930</name>
</gene>
<dbReference type="PANTHER" id="PTHR46684:SF16">
    <property type="entry name" value="TRANSCRIPTION FACTOR BHLH67-LIKE ISOFORM X2"/>
    <property type="match status" value="1"/>
</dbReference>
<evidence type="ECO:0000256" key="2">
    <source>
        <dbReference type="ARBA" id="ARBA00023015"/>
    </source>
</evidence>
<evidence type="ECO:0000313" key="9">
    <source>
        <dbReference type="Proteomes" id="UP001372338"/>
    </source>
</evidence>
<dbReference type="PANTHER" id="PTHR46684">
    <property type="entry name" value="TRANSCRIPTION FACTOR FAMA"/>
    <property type="match status" value="1"/>
</dbReference>
<dbReference type="AlphaFoldDB" id="A0AAN9FJP1"/>
<feature type="region of interest" description="Disordered" evidence="6">
    <location>
        <begin position="74"/>
        <end position="127"/>
    </location>
</feature>
<evidence type="ECO:0000256" key="6">
    <source>
        <dbReference type="SAM" id="MobiDB-lite"/>
    </source>
</evidence>
<dbReference type="Pfam" id="PF00010">
    <property type="entry name" value="HLH"/>
    <property type="match status" value="1"/>
</dbReference>
<feature type="domain" description="BHLH" evidence="7">
    <location>
        <begin position="134"/>
        <end position="185"/>
    </location>
</feature>
<dbReference type="GO" id="GO:0003677">
    <property type="term" value="F:DNA binding"/>
    <property type="evidence" value="ECO:0007669"/>
    <property type="project" value="UniProtKB-KW"/>
</dbReference>
<dbReference type="PROSITE" id="PS50888">
    <property type="entry name" value="BHLH"/>
    <property type="match status" value="1"/>
</dbReference>
<keyword evidence="4" id="KW-0804">Transcription</keyword>
<sequence>MALEAVVFPQDSFTYGCNNKDYLYSLIGGASGDFGFQTSEEEKAFLGIINNNIEQSLHANWDSSSPSVLQNANYKDQWDSNSSPEDQSLYGALLPPPPPPKVEETEAATTTATITGRRKRRRTKSVKNKEEIENQRMTHIAVERNRRKQMNEYLDVLRSLMPPSYVQRSDQASIVGGAINFVKELEQTLQCMKSQRKTRQQAHENGFPFSSSPFAEFFMFPQYSTRATWGMNQQATSEAMMAQNQNQNQNQSCAVADIEVTLVDSHANIKILSKKQPGQLMKMVVGLQSLSLSILHLNLTTVDDMVLTSVSVKVEEGCQMTSVDEIATAVNQLLHTVQEEAAFS</sequence>
<feature type="compositionally biased region" description="Polar residues" evidence="6">
    <location>
        <begin position="74"/>
        <end position="86"/>
    </location>
</feature>
<dbReference type="Gene3D" id="4.10.280.10">
    <property type="entry name" value="Helix-loop-helix DNA-binding domain"/>
    <property type="match status" value="1"/>
</dbReference>
<keyword evidence="9" id="KW-1185">Reference proteome</keyword>
<dbReference type="GO" id="GO:0045893">
    <property type="term" value="P:positive regulation of DNA-templated transcription"/>
    <property type="evidence" value="ECO:0007669"/>
    <property type="project" value="TreeGrafter"/>
</dbReference>
<evidence type="ECO:0000256" key="5">
    <source>
        <dbReference type="ARBA" id="ARBA00023242"/>
    </source>
</evidence>
<evidence type="ECO:0000259" key="7">
    <source>
        <dbReference type="PROSITE" id="PS50888"/>
    </source>
</evidence>
<dbReference type="GO" id="GO:0046983">
    <property type="term" value="F:protein dimerization activity"/>
    <property type="evidence" value="ECO:0007669"/>
    <property type="project" value="InterPro"/>
</dbReference>
<name>A0AAN9FJP1_CROPI</name>
<evidence type="ECO:0000313" key="8">
    <source>
        <dbReference type="EMBL" id="KAK7275806.1"/>
    </source>
</evidence>
<reference evidence="8 9" key="1">
    <citation type="submission" date="2024-01" db="EMBL/GenBank/DDBJ databases">
        <title>The genomes of 5 underutilized Papilionoideae crops provide insights into root nodulation and disease resistanc.</title>
        <authorList>
            <person name="Yuan L."/>
        </authorList>
    </citation>
    <scope>NUCLEOTIDE SEQUENCE [LARGE SCALE GENOMIC DNA]</scope>
    <source>
        <strain evidence="8">ZHUSHIDOU_FW_LH</strain>
        <tissue evidence="8">Leaf</tissue>
    </source>
</reference>
<dbReference type="GO" id="GO:0003700">
    <property type="term" value="F:DNA-binding transcription factor activity"/>
    <property type="evidence" value="ECO:0007669"/>
    <property type="project" value="InterPro"/>
</dbReference>
<comment type="caution">
    <text evidence="8">The sequence shown here is derived from an EMBL/GenBank/DDBJ whole genome shotgun (WGS) entry which is preliminary data.</text>
</comment>
<proteinExistence type="predicted"/>
<dbReference type="InterPro" id="IPR044283">
    <property type="entry name" value="FAMA/SPEECHLESS/MUTE-like"/>
</dbReference>
<protein>
    <recommendedName>
        <fullName evidence="7">BHLH domain-containing protein</fullName>
    </recommendedName>
</protein>
<keyword evidence="5" id="KW-0539">Nucleus</keyword>
<evidence type="ECO:0000256" key="3">
    <source>
        <dbReference type="ARBA" id="ARBA00023125"/>
    </source>
</evidence>
<accession>A0AAN9FJP1</accession>
<evidence type="ECO:0000256" key="4">
    <source>
        <dbReference type="ARBA" id="ARBA00023163"/>
    </source>
</evidence>
<keyword evidence="3" id="KW-0238">DNA-binding</keyword>
<dbReference type="EMBL" id="JAYWIO010000003">
    <property type="protein sequence ID" value="KAK7275806.1"/>
    <property type="molecule type" value="Genomic_DNA"/>
</dbReference>
<dbReference type="SMART" id="SM00353">
    <property type="entry name" value="HLH"/>
    <property type="match status" value="1"/>
</dbReference>
<comment type="subcellular location">
    <subcellularLocation>
        <location evidence="1">Nucleus</location>
    </subcellularLocation>
</comment>
<organism evidence="8 9">
    <name type="scientific">Crotalaria pallida</name>
    <name type="common">Smooth rattlebox</name>
    <name type="synonym">Crotalaria striata</name>
    <dbReference type="NCBI Taxonomy" id="3830"/>
    <lineage>
        <taxon>Eukaryota</taxon>
        <taxon>Viridiplantae</taxon>
        <taxon>Streptophyta</taxon>
        <taxon>Embryophyta</taxon>
        <taxon>Tracheophyta</taxon>
        <taxon>Spermatophyta</taxon>
        <taxon>Magnoliopsida</taxon>
        <taxon>eudicotyledons</taxon>
        <taxon>Gunneridae</taxon>
        <taxon>Pentapetalae</taxon>
        <taxon>rosids</taxon>
        <taxon>fabids</taxon>
        <taxon>Fabales</taxon>
        <taxon>Fabaceae</taxon>
        <taxon>Papilionoideae</taxon>
        <taxon>50 kb inversion clade</taxon>
        <taxon>genistoids sensu lato</taxon>
        <taxon>core genistoids</taxon>
        <taxon>Crotalarieae</taxon>
        <taxon>Crotalaria</taxon>
    </lineage>
</organism>
<keyword evidence="2" id="KW-0805">Transcription regulation</keyword>